<proteinExistence type="predicted"/>
<evidence type="ECO:0000259" key="3">
    <source>
        <dbReference type="Pfam" id="PF04892"/>
    </source>
</evidence>
<keyword evidence="2" id="KW-0472">Membrane</keyword>
<dbReference type="RefSeq" id="WP_131891407.1">
    <property type="nucleotide sequence ID" value="NZ_SMKZ01000003.1"/>
</dbReference>
<accession>A0A4R5DTR3</accession>
<feature type="transmembrane region" description="Helical" evidence="2">
    <location>
        <begin position="12"/>
        <end position="32"/>
    </location>
</feature>
<organism evidence="4 5">
    <name type="scientific">Jiangella asiatica</name>
    <dbReference type="NCBI Taxonomy" id="2530372"/>
    <lineage>
        <taxon>Bacteria</taxon>
        <taxon>Bacillati</taxon>
        <taxon>Actinomycetota</taxon>
        <taxon>Actinomycetes</taxon>
        <taxon>Jiangellales</taxon>
        <taxon>Jiangellaceae</taxon>
        <taxon>Jiangella</taxon>
    </lineage>
</organism>
<dbReference type="InterPro" id="IPR006976">
    <property type="entry name" value="VanZ-like"/>
</dbReference>
<dbReference type="Pfam" id="PF04892">
    <property type="entry name" value="VanZ"/>
    <property type="match status" value="1"/>
</dbReference>
<evidence type="ECO:0000256" key="1">
    <source>
        <dbReference type="SAM" id="MobiDB-lite"/>
    </source>
</evidence>
<keyword evidence="2" id="KW-0812">Transmembrane</keyword>
<evidence type="ECO:0000256" key="2">
    <source>
        <dbReference type="SAM" id="Phobius"/>
    </source>
</evidence>
<dbReference type="OrthoDB" id="4833326at2"/>
<gene>
    <name evidence="4" type="ORF">E1269_03770</name>
</gene>
<dbReference type="Proteomes" id="UP000294739">
    <property type="component" value="Unassembled WGS sequence"/>
</dbReference>
<name>A0A4R5DTR3_9ACTN</name>
<dbReference type="InParanoid" id="A0A4R5DTR3"/>
<feature type="compositionally biased region" description="Polar residues" evidence="1">
    <location>
        <begin position="165"/>
        <end position="178"/>
    </location>
</feature>
<keyword evidence="2" id="KW-1133">Transmembrane helix</keyword>
<feature type="transmembrane region" description="Helical" evidence="2">
    <location>
        <begin position="39"/>
        <end position="56"/>
    </location>
</feature>
<feature type="transmembrane region" description="Helical" evidence="2">
    <location>
        <begin position="101"/>
        <end position="121"/>
    </location>
</feature>
<protein>
    <submittedName>
        <fullName evidence="4">VanZ family protein</fullName>
    </submittedName>
</protein>
<dbReference type="AlphaFoldDB" id="A0A4R5DTR3"/>
<keyword evidence="5" id="KW-1185">Reference proteome</keyword>
<evidence type="ECO:0000313" key="4">
    <source>
        <dbReference type="EMBL" id="TDE14283.1"/>
    </source>
</evidence>
<feature type="domain" description="VanZ-like" evidence="3">
    <location>
        <begin position="69"/>
        <end position="148"/>
    </location>
</feature>
<feature type="transmembrane region" description="Helical" evidence="2">
    <location>
        <begin position="133"/>
        <end position="154"/>
    </location>
</feature>
<evidence type="ECO:0000313" key="5">
    <source>
        <dbReference type="Proteomes" id="UP000294739"/>
    </source>
</evidence>
<dbReference type="EMBL" id="SMKZ01000003">
    <property type="protein sequence ID" value="TDE14283.1"/>
    <property type="molecule type" value="Genomic_DNA"/>
</dbReference>
<comment type="caution">
    <text evidence="4">The sequence shown here is derived from an EMBL/GenBank/DDBJ whole genome shotgun (WGS) entry which is preliminary data.</text>
</comment>
<sequence>MISTILVEHPWLTTVALTGLIIVGPLVGAWLVPRSRVTLALLGVSMVPVLLLTLVPTSRELKTSCAIEWDFPTLGAVELMGNVVLFTPVVLFAAALTRRPFLMFLAASGLSLLIEVFQAFATALGRSCSTNDWLSNTLGALLGAVLAAAALRLAQRSAPRGAPQDSRTTRSQGMRRNS</sequence>
<feature type="region of interest" description="Disordered" evidence="1">
    <location>
        <begin position="157"/>
        <end position="178"/>
    </location>
</feature>
<feature type="transmembrane region" description="Helical" evidence="2">
    <location>
        <begin position="76"/>
        <end position="94"/>
    </location>
</feature>
<reference evidence="4 5" key="1">
    <citation type="submission" date="2019-03" db="EMBL/GenBank/DDBJ databases">
        <title>Draft genome sequences of novel Actinobacteria.</title>
        <authorList>
            <person name="Sahin N."/>
            <person name="Ay H."/>
            <person name="Saygin H."/>
        </authorList>
    </citation>
    <scope>NUCLEOTIDE SEQUENCE [LARGE SCALE GENOMIC DNA]</scope>
    <source>
        <strain evidence="4 5">5K138</strain>
    </source>
</reference>